<dbReference type="GO" id="GO:0016791">
    <property type="term" value="F:phosphatase activity"/>
    <property type="evidence" value="ECO:0007669"/>
    <property type="project" value="UniProtKB-ARBA"/>
</dbReference>
<comment type="caution">
    <text evidence="1">The sequence shown here is derived from an EMBL/GenBank/DDBJ whole genome shotgun (WGS) entry which is preliminary data.</text>
</comment>
<dbReference type="NCBIfam" id="TIGR01484">
    <property type="entry name" value="HAD-SF-IIB"/>
    <property type="match status" value="1"/>
</dbReference>
<organism evidence="1 2">
    <name type="scientific">Anaerosacchariphilus hominis</name>
    <dbReference type="NCBI Taxonomy" id="2763017"/>
    <lineage>
        <taxon>Bacteria</taxon>
        <taxon>Bacillati</taxon>
        <taxon>Bacillota</taxon>
        <taxon>Clostridia</taxon>
        <taxon>Lachnospirales</taxon>
        <taxon>Lachnospiraceae</taxon>
        <taxon>Anaerosacchariphilus</taxon>
    </lineage>
</organism>
<dbReference type="InterPro" id="IPR023214">
    <property type="entry name" value="HAD_sf"/>
</dbReference>
<dbReference type="Proteomes" id="UP000649345">
    <property type="component" value="Unassembled WGS sequence"/>
</dbReference>
<evidence type="ECO:0000313" key="2">
    <source>
        <dbReference type="Proteomes" id="UP000649345"/>
    </source>
</evidence>
<dbReference type="SUPFAM" id="SSF56784">
    <property type="entry name" value="HAD-like"/>
    <property type="match status" value="1"/>
</dbReference>
<dbReference type="GO" id="GO:0000287">
    <property type="term" value="F:magnesium ion binding"/>
    <property type="evidence" value="ECO:0007669"/>
    <property type="project" value="TreeGrafter"/>
</dbReference>
<dbReference type="Pfam" id="PF08282">
    <property type="entry name" value="Hydrolase_3"/>
    <property type="match status" value="1"/>
</dbReference>
<dbReference type="AlphaFoldDB" id="A0A923LBP6"/>
<dbReference type="PROSITE" id="PS01229">
    <property type="entry name" value="COF_2"/>
    <property type="match status" value="1"/>
</dbReference>
<sequence length="264" mass="29825">MSSEKKIVFFDLDGTIYEIGKGTPDSSREALHRLRENGHCVILCTGRPVASLFPEMLELEHDGIIAGAGTYAEYGGKILRNELLPNSLLLNMIPRLEKAGCCVVLEGPEYLSCRMEGEAFTWFRILKRLKEEYPERLKELEPMTDRACKITVQIPDSEAFEAMLPELDRAFEIARYERQPFAELMPKGISKADGIRILLEELEIPLCNTYAFGDGPNDMEMLQYVQYGTGMGNAEESILKGAPYTTEPMWEDGVMHALERYGLI</sequence>
<dbReference type="EMBL" id="JACOOR010000004">
    <property type="protein sequence ID" value="MBC5659569.1"/>
    <property type="molecule type" value="Genomic_DNA"/>
</dbReference>
<dbReference type="InterPro" id="IPR000150">
    <property type="entry name" value="Cof"/>
</dbReference>
<dbReference type="GO" id="GO:0005829">
    <property type="term" value="C:cytosol"/>
    <property type="evidence" value="ECO:0007669"/>
    <property type="project" value="TreeGrafter"/>
</dbReference>
<dbReference type="PANTHER" id="PTHR10000:SF25">
    <property type="entry name" value="PHOSPHATASE YKRA-RELATED"/>
    <property type="match status" value="1"/>
</dbReference>
<keyword evidence="1" id="KW-0378">Hydrolase</keyword>
<reference evidence="1" key="1">
    <citation type="submission" date="2020-08" db="EMBL/GenBank/DDBJ databases">
        <title>Genome public.</title>
        <authorList>
            <person name="Liu C."/>
            <person name="Sun Q."/>
        </authorList>
    </citation>
    <scope>NUCLEOTIDE SEQUENCE</scope>
    <source>
        <strain evidence="1">NSJ-68</strain>
    </source>
</reference>
<gene>
    <name evidence="1" type="ORF">H8S44_07290</name>
</gene>
<keyword evidence="2" id="KW-1185">Reference proteome</keyword>
<dbReference type="InterPro" id="IPR006379">
    <property type="entry name" value="HAD-SF_hydro_IIB"/>
</dbReference>
<dbReference type="InterPro" id="IPR036412">
    <property type="entry name" value="HAD-like_sf"/>
</dbReference>
<dbReference type="RefSeq" id="WP_186871891.1">
    <property type="nucleotide sequence ID" value="NZ_JACOOR010000004.1"/>
</dbReference>
<evidence type="ECO:0000313" key="1">
    <source>
        <dbReference type="EMBL" id="MBC5659569.1"/>
    </source>
</evidence>
<name>A0A923LBP6_9FIRM</name>
<dbReference type="Gene3D" id="3.40.50.1000">
    <property type="entry name" value="HAD superfamily/HAD-like"/>
    <property type="match status" value="1"/>
</dbReference>
<dbReference type="SFLD" id="SFLDS00003">
    <property type="entry name" value="Haloacid_Dehalogenase"/>
    <property type="match status" value="1"/>
</dbReference>
<dbReference type="SFLD" id="SFLDG01140">
    <property type="entry name" value="C2.B:_Phosphomannomutase_and_P"/>
    <property type="match status" value="1"/>
</dbReference>
<dbReference type="PANTHER" id="PTHR10000">
    <property type="entry name" value="PHOSPHOSERINE PHOSPHATASE"/>
    <property type="match status" value="1"/>
</dbReference>
<accession>A0A923LBP6</accession>
<dbReference type="Gene3D" id="3.30.1240.10">
    <property type="match status" value="1"/>
</dbReference>
<dbReference type="NCBIfam" id="TIGR00099">
    <property type="entry name" value="Cof-subfamily"/>
    <property type="match status" value="1"/>
</dbReference>
<protein>
    <submittedName>
        <fullName evidence="1">Cof-type HAD-IIB family hydrolase</fullName>
    </submittedName>
</protein>
<proteinExistence type="predicted"/>